<dbReference type="EMBL" id="MN740468">
    <property type="protein sequence ID" value="QHU28065.1"/>
    <property type="molecule type" value="Genomic_DNA"/>
</dbReference>
<evidence type="ECO:0000313" key="1">
    <source>
        <dbReference type="EMBL" id="QHU28065.1"/>
    </source>
</evidence>
<reference evidence="1" key="1">
    <citation type="journal article" date="2020" name="Nature">
        <title>Giant virus diversity and host interactions through global metagenomics.</title>
        <authorList>
            <person name="Schulz F."/>
            <person name="Roux S."/>
            <person name="Paez-Espino D."/>
            <person name="Jungbluth S."/>
            <person name="Walsh D.A."/>
            <person name="Denef V.J."/>
            <person name="McMahon K.D."/>
            <person name="Konstantinidis K.T."/>
            <person name="Eloe-Fadrosh E.A."/>
            <person name="Kyrpides N.C."/>
            <person name="Woyke T."/>
        </authorList>
    </citation>
    <scope>NUCLEOTIDE SEQUENCE</scope>
    <source>
        <strain evidence="1">GVMAG-M-3300027770-17</strain>
    </source>
</reference>
<dbReference type="AlphaFoldDB" id="A0A6C0LDD1"/>
<sequence length="114" mass="13667">MLGLIKFKNSNQNPQISKCIEEFNDYLRYNSDAYGIIYIFNKDTSKLEPYQSCYYEKDTYKCTNSFKKEYFDFKTICKDCQENNNMYHTICCINCIHDTCQYCKELYVDCLCAE</sequence>
<proteinExistence type="predicted"/>
<name>A0A6C0LDD1_9ZZZZ</name>
<accession>A0A6C0LDD1</accession>
<organism evidence="1">
    <name type="scientific">viral metagenome</name>
    <dbReference type="NCBI Taxonomy" id="1070528"/>
    <lineage>
        <taxon>unclassified sequences</taxon>
        <taxon>metagenomes</taxon>
        <taxon>organismal metagenomes</taxon>
    </lineage>
</organism>
<protein>
    <submittedName>
        <fullName evidence="1">Uncharacterized protein</fullName>
    </submittedName>
</protein>